<gene>
    <name evidence="3" type="ORF">MOC45_03270</name>
</gene>
<dbReference type="EMBL" id="JALANJ010000003">
    <property type="protein sequence ID" value="MCY8119634.1"/>
    <property type="molecule type" value="Genomic_DNA"/>
</dbReference>
<keyword evidence="2" id="KW-0472">Membrane</keyword>
<feature type="coiled-coil region" evidence="1">
    <location>
        <begin position="50"/>
        <end position="112"/>
    </location>
</feature>
<dbReference type="AlphaFoldDB" id="A0A9Q4DKV0"/>
<protein>
    <submittedName>
        <fullName evidence="3">Uncharacterized protein</fullName>
    </submittedName>
</protein>
<sequence>MKDSFISAIASVLGMFVTGGFGYLVARNSSKKDLTINDRQLLSEDEKQFRTELKEMMLAYQNQVKGLTSEVERLTKSNLSLETQVQQLTTRNEALERQVHSLTMVNNQLREELQRRG</sequence>
<name>A0A9Q4DKV0_BACSC</name>
<evidence type="ECO:0000256" key="2">
    <source>
        <dbReference type="SAM" id="Phobius"/>
    </source>
</evidence>
<accession>A0A9Q4DKV0</accession>
<dbReference type="Proteomes" id="UP001070352">
    <property type="component" value="Unassembled WGS sequence"/>
</dbReference>
<evidence type="ECO:0000256" key="1">
    <source>
        <dbReference type="SAM" id="Coils"/>
    </source>
</evidence>
<organism evidence="3 4">
    <name type="scientific">Bacillus spizizenii</name>
    <name type="common">Bacillus subtilis subsp. spizizenii</name>
    <dbReference type="NCBI Taxonomy" id="96241"/>
    <lineage>
        <taxon>Bacteria</taxon>
        <taxon>Bacillati</taxon>
        <taxon>Bacillota</taxon>
        <taxon>Bacilli</taxon>
        <taxon>Bacillales</taxon>
        <taxon>Bacillaceae</taxon>
        <taxon>Bacillus</taxon>
    </lineage>
</organism>
<evidence type="ECO:0000313" key="3">
    <source>
        <dbReference type="EMBL" id="MCY8119634.1"/>
    </source>
</evidence>
<evidence type="ECO:0000313" key="4">
    <source>
        <dbReference type="Proteomes" id="UP001070352"/>
    </source>
</evidence>
<keyword evidence="2" id="KW-0812">Transmembrane</keyword>
<feature type="transmembrane region" description="Helical" evidence="2">
    <location>
        <begin position="6"/>
        <end position="26"/>
    </location>
</feature>
<proteinExistence type="predicted"/>
<reference evidence="3" key="1">
    <citation type="submission" date="2022-02" db="EMBL/GenBank/DDBJ databases">
        <title>Crop Bioprotection Bacillus Genome Sequencing.</title>
        <authorList>
            <person name="Dunlap C."/>
        </authorList>
    </citation>
    <scope>NUCLEOTIDE SEQUENCE</scope>
    <source>
        <strain evidence="3">M18B4</strain>
    </source>
</reference>
<keyword evidence="2" id="KW-1133">Transmembrane helix</keyword>
<comment type="caution">
    <text evidence="3">The sequence shown here is derived from an EMBL/GenBank/DDBJ whole genome shotgun (WGS) entry which is preliminary data.</text>
</comment>
<keyword evidence="1" id="KW-0175">Coiled coil</keyword>